<name>A0A7V8N1W3_9LACT</name>
<proteinExistence type="predicted"/>
<evidence type="ECO:0000313" key="1">
    <source>
        <dbReference type="EMBL" id="MBA0017031.1"/>
    </source>
</evidence>
<accession>A0A7V8N1W3</accession>
<dbReference type="Proteomes" id="UP000530186">
    <property type="component" value="Unassembled WGS sequence"/>
</dbReference>
<gene>
    <name evidence="1" type="ORF">HZR21_07835</name>
</gene>
<dbReference type="EMBL" id="JACBNY010000013">
    <property type="protein sequence ID" value="MBA0017031.1"/>
    <property type="molecule type" value="Genomic_DNA"/>
</dbReference>
<sequence>MIIKSAPHGVGRFFCWLSVGVVVVMWCGGDCACPRISSDFDTNFAQKYDAKTVIFLRNNTRLVKKSRLLCENGNLSEKQYEIGKKSRLMCEIGNLSEKQYEIRIKKPFDVRKR</sequence>
<organism evidence="1 2">
    <name type="scientific">Pseudolactococcus laudensis</name>
    <dbReference type="NCBI Taxonomy" id="1494461"/>
    <lineage>
        <taxon>Bacteria</taxon>
        <taxon>Bacillati</taxon>
        <taxon>Bacillota</taxon>
        <taxon>Bacilli</taxon>
        <taxon>Lactobacillales</taxon>
        <taxon>Streptococcaceae</taxon>
        <taxon>Pseudolactococcus</taxon>
    </lineage>
</organism>
<keyword evidence="2" id="KW-1185">Reference proteome</keyword>
<dbReference type="RefSeq" id="WP_220441093.1">
    <property type="nucleotide sequence ID" value="NZ_RCDG01000014.1"/>
</dbReference>
<evidence type="ECO:0000313" key="2">
    <source>
        <dbReference type="Proteomes" id="UP000530186"/>
    </source>
</evidence>
<reference evidence="1 2" key="1">
    <citation type="submission" date="2020-07" db="EMBL/GenBank/DDBJ databases">
        <authorList>
            <person name="Hilgarth M."/>
            <person name="Werum V."/>
            <person name="Vogel R.F."/>
        </authorList>
    </citation>
    <scope>NUCLEOTIDE SEQUENCE [LARGE SCALE GENOMIC DNA]</scope>
    <source>
        <strain evidence="1 2">DSM 28961</strain>
    </source>
</reference>
<dbReference type="AlphaFoldDB" id="A0A7V8N1W3"/>
<protein>
    <submittedName>
        <fullName evidence="1">Uncharacterized protein</fullName>
    </submittedName>
</protein>
<comment type="caution">
    <text evidence="1">The sequence shown here is derived from an EMBL/GenBank/DDBJ whole genome shotgun (WGS) entry which is preliminary data.</text>
</comment>